<evidence type="ECO:0000313" key="3">
    <source>
        <dbReference type="Proteomes" id="UP000290408"/>
    </source>
</evidence>
<dbReference type="KEGG" id="jli:EXU32_13665"/>
<evidence type="ECO:0000256" key="1">
    <source>
        <dbReference type="SAM" id="Phobius"/>
    </source>
</evidence>
<dbReference type="EMBL" id="CP036164">
    <property type="protein sequence ID" value="QBF47204.1"/>
    <property type="molecule type" value="Genomic_DNA"/>
</dbReference>
<feature type="transmembrane region" description="Helical" evidence="1">
    <location>
        <begin position="50"/>
        <end position="71"/>
    </location>
</feature>
<proteinExistence type="predicted"/>
<protein>
    <submittedName>
        <fullName evidence="2">Uncharacterized protein</fullName>
    </submittedName>
</protein>
<keyword evidence="1" id="KW-0472">Membrane</keyword>
<reference evidence="2 3" key="1">
    <citation type="submission" date="2019-02" db="EMBL/GenBank/DDBJ databases">
        <title>Genomic data mining of an Antarctic deep-sea actinobacterium, Janibacterlimosus P3-3-X1.</title>
        <authorList>
            <person name="Liao L."/>
            <person name="Chen B."/>
        </authorList>
    </citation>
    <scope>NUCLEOTIDE SEQUENCE [LARGE SCALE GENOMIC DNA]</scope>
    <source>
        <strain evidence="2 3">P3-3-X1</strain>
    </source>
</reference>
<evidence type="ECO:0000313" key="2">
    <source>
        <dbReference type="EMBL" id="QBF47204.1"/>
    </source>
</evidence>
<gene>
    <name evidence="2" type="ORF">EXU32_13665</name>
</gene>
<dbReference type="RefSeq" id="WP_130630397.1">
    <property type="nucleotide sequence ID" value="NZ_CP036164.1"/>
</dbReference>
<sequence length="340" mass="35051">MSIQQEHEQEHDTRVAELLRAAAPESHHFAADAIRGAGLRRRRARIATRLLVGSASALILVGGVAASASWLPGDSSILTLAAGGGETTLSIHPGTESPVTAYTVTGESMGGGLTKVTVSDPNSGDTAATFTASPSQALAGIAPKPSRADDGMWLAVVPDQVAPVSVTTGPGQRVGEVKLPGSDLQVVAINSSEDKGGGKAPVLYWTGPEAGSTDAGARFEHTQFTSGAFSGYNLTWSPDLKILEWDNSDGTAGGGYDNSSPQEPILVMESADTPGRPDKLLVAIIPAGAQDIRVIDGERNAPTWTSPIGDEVAVIADVRSYSSGVHWTVGGKAHSMINTP</sequence>
<accession>A0A4P6MU56</accession>
<keyword evidence="3" id="KW-1185">Reference proteome</keyword>
<keyword evidence="1" id="KW-0812">Transmembrane</keyword>
<dbReference type="Proteomes" id="UP000290408">
    <property type="component" value="Chromosome"/>
</dbReference>
<keyword evidence="1" id="KW-1133">Transmembrane helix</keyword>
<name>A0A4P6MU56_9MICO</name>
<organism evidence="2 3">
    <name type="scientific">Janibacter limosus</name>
    <dbReference type="NCBI Taxonomy" id="53458"/>
    <lineage>
        <taxon>Bacteria</taxon>
        <taxon>Bacillati</taxon>
        <taxon>Actinomycetota</taxon>
        <taxon>Actinomycetes</taxon>
        <taxon>Micrococcales</taxon>
        <taxon>Intrasporangiaceae</taxon>
        <taxon>Janibacter</taxon>
    </lineage>
</organism>
<dbReference type="AlphaFoldDB" id="A0A4P6MU56"/>